<dbReference type="EMBL" id="AWGH01000017">
    <property type="protein sequence ID" value="ODN92707.1"/>
    <property type="molecule type" value="Genomic_DNA"/>
</dbReference>
<dbReference type="PANTHER" id="PTHR18947">
    <property type="entry name" value="HOOK PROTEINS"/>
    <property type="match status" value="1"/>
</dbReference>
<dbReference type="GO" id="GO:0051959">
    <property type="term" value="F:dynein light intermediate chain binding"/>
    <property type="evidence" value="ECO:0007669"/>
    <property type="project" value="TreeGrafter"/>
</dbReference>
<evidence type="ECO:0000256" key="1">
    <source>
        <dbReference type="ARBA" id="ARBA00004496"/>
    </source>
</evidence>
<evidence type="ECO:0008006" key="10">
    <source>
        <dbReference type="Google" id="ProtNLM"/>
    </source>
</evidence>
<comment type="caution">
    <text evidence="8">The sequence shown here is derived from an EMBL/GenBank/DDBJ whole genome shotgun (WGS) entry which is preliminary data.</text>
</comment>
<evidence type="ECO:0000259" key="6">
    <source>
        <dbReference type="Pfam" id="PF05622"/>
    </source>
</evidence>
<feature type="domain" description="Hook C-terminal" evidence="6">
    <location>
        <begin position="207"/>
        <end position="418"/>
    </location>
</feature>
<comment type="subcellular location">
    <subcellularLocation>
        <location evidence="1">Cytoplasm</location>
    </subcellularLocation>
</comment>
<feature type="region of interest" description="Disordered" evidence="5">
    <location>
        <begin position="816"/>
        <end position="854"/>
    </location>
</feature>
<dbReference type="GeneID" id="30194714"/>
<feature type="region of interest" description="Disordered" evidence="5">
    <location>
        <begin position="164"/>
        <end position="191"/>
    </location>
</feature>
<name>A0A1E3IVT4_9TREE</name>
<dbReference type="GO" id="GO:0005815">
    <property type="term" value="C:microtubule organizing center"/>
    <property type="evidence" value="ECO:0007669"/>
    <property type="project" value="TreeGrafter"/>
</dbReference>
<keyword evidence="3 4" id="KW-0175">Coiled coil</keyword>
<dbReference type="InterPro" id="IPR043936">
    <property type="entry name" value="HOOK_N"/>
</dbReference>
<keyword evidence="2" id="KW-0963">Cytoplasm</keyword>
<keyword evidence="9" id="KW-1185">Reference proteome</keyword>
<proteinExistence type="predicted"/>
<feature type="domain" description="HOOK N-terminal" evidence="7">
    <location>
        <begin position="7"/>
        <end position="156"/>
    </location>
</feature>
<dbReference type="InterPro" id="IPR036872">
    <property type="entry name" value="CH_dom_sf"/>
</dbReference>
<dbReference type="GO" id="GO:0030705">
    <property type="term" value="P:cytoskeleton-dependent intracellular transport"/>
    <property type="evidence" value="ECO:0007669"/>
    <property type="project" value="InterPro"/>
</dbReference>
<dbReference type="Gene3D" id="1.10.418.10">
    <property type="entry name" value="Calponin-like domain"/>
    <property type="match status" value="1"/>
</dbReference>
<feature type="region of interest" description="Disordered" evidence="5">
    <location>
        <begin position="235"/>
        <end position="257"/>
    </location>
</feature>
<sequence>MSRNDKDALVAFVNLFKLSKSVTDFVQLADGKALMEVMNFVDETHFKNVPARAVGPSSSSENWVLRTNTLKRLYRLLLSYPLPAPHPPSLSLSSLPEPPFSSIAKSPSTREGSQGLLHICRLCLVVGVWAPNNENVITKIQRLNEEHMAELMKSIEQIMATMPEEHQGSGQASPLKPSPDMSYSPPPSGLRAERDKLLQENDDLRSRCEQMVGQVSKLTSELDEAKEDRDDAMERLKRNEGPGSGLRTSQNAHTGESDGLKADLLKSEENLAHVEEQLEKQTAHVNELSKEIEQYKAEAEEAVRLKDQLDEFRHTSDRLRKSENVIEKYRKKLEDSAGLRRELRNLEEENATLVNTNSALEADLNKALSSKSLLDTYKSQITTLEKQTSDQSSEIAQLTQQLETAQGQLEVLQQSYDEHEEELAVNLEKLKELELSGGAEGGGGEAWKRGMTRSESGALLGDVSVSLDDELEGIDGGVTESKTEYVQYSASCDQHLTLISLRVKIKSLEREIASLKSFSHTPGSQTELSTVQALLSDATRSRDRYQTDYLTAHRETLRLSAILEAIRSGKGKGGNAAMVEALRKRVEELEEEVIGLGKEKKGVQEGKEEVEKALEGARRDLDMVGKDQRDILASLCENVEKDTTNLEHQVRQLKEQIDILRDRDRQNLEEIKKLLTDKVDLQSAGINQRERALEKEKEFSELRATMSASGVPSETQQQLLNVHERNIELSAEVKTLQEKLLASPSSNTEDHSLFEAAQQAYESQIASLQATLSKLKQSNARSKNLHEMENQLMLGAWHDLGSRVMSAHLQNAGSAAGALGGVGRRSQGKSTPGGWLGRQRRMQEVGGLTRGSLL</sequence>
<dbReference type="GO" id="GO:0031122">
    <property type="term" value="P:cytoplasmic microtubule organization"/>
    <property type="evidence" value="ECO:0007669"/>
    <property type="project" value="InterPro"/>
</dbReference>
<evidence type="ECO:0000313" key="8">
    <source>
        <dbReference type="EMBL" id="ODN92707.1"/>
    </source>
</evidence>
<evidence type="ECO:0000313" key="9">
    <source>
        <dbReference type="Proteomes" id="UP000094819"/>
    </source>
</evidence>
<dbReference type="CDD" id="cd22211">
    <property type="entry name" value="HkD_SF"/>
    <property type="match status" value="1"/>
</dbReference>
<dbReference type="Pfam" id="PF19047">
    <property type="entry name" value="HOOK_N"/>
    <property type="match status" value="1"/>
</dbReference>
<dbReference type="InterPro" id="IPR008636">
    <property type="entry name" value="Hook_C"/>
</dbReference>
<evidence type="ECO:0000256" key="3">
    <source>
        <dbReference type="ARBA" id="ARBA00023054"/>
    </source>
</evidence>
<dbReference type="Pfam" id="PF05622">
    <property type="entry name" value="HOOK"/>
    <property type="match status" value="1"/>
</dbReference>
<gene>
    <name evidence="8" type="ORF">L198_05501</name>
</gene>
<evidence type="ECO:0000256" key="2">
    <source>
        <dbReference type="ARBA" id="ARBA00022490"/>
    </source>
</evidence>
<reference evidence="8 9" key="1">
    <citation type="submission" date="2016-06" db="EMBL/GenBank/DDBJ databases">
        <title>Evolution of pathogenesis and genome organization in the Tremellales.</title>
        <authorList>
            <person name="Cuomo C."/>
            <person name="Litvintseva A."/>
            <person name="Heitman J."/>
            <person name="Chen Y."/>
            <person name="Sun S."/>
            <person name="Springer D."/>
            <person name="Dromer F."/>
            <person name="Young S."/>
            <person name="Zeng Q."/>
            <person name="Chapman S."/>
            <person name="Gujja S."/>
            <person name="Saif S."/>
            <person name="Birren B."/>
        </authorList>
    </citation>
    <scope>NUCLEOTIDE SEQUENCE [LARGE SCALE GENOMIC DNA]</scope>
    <source>
        <strain evidence="8 9">CBS 7118</strain>
    </source>
</reference>
<dbReference type="Gene3D" id="1.10.287.1490">
    <property type="match status" value="1"/>
</dbReference>
<dbReference type="OrthoDB" id="49395at2759"/>
<evidence type="ECO:0000256" key="4">
    <source>
        <dbReference type="SAM" id="Coils"/>
    </source>
</evidence>
<feature type="coiled-coil region" evidence="4">
    <location>
        <begin position="719"/>
        <end position="785"/>
    </location>
</feature>
<accession>A0A1E3IVT4</accession>
<organism evidence="8 9">
    <name type="scientific">Cryptococcus wingfieldii CBS 7118</name>
    <dbReference type="NCBI Taxonomy" id="1295528"/>
    <lineage>
        <taxon>Eukaryota</taxon>
        <taxon>Fungi</taxon>
        <taxon>Dikarya</taxon>
        <taxon>Basidiomycota</taxon>
        <taxon>Agaricomycotina</taxon>
        <taxon>Tremellomycetes</taxon>
        <taxon>Tremellales</taxon>
        <taxon>Cryptococcaceae</taxon>
        <taxon>Cryptococcus</taxon>
    </lineage>
</organism>
<dbReference type="RefSeq" id="XP_019030334.1">
    <property type="nucleotide sequence ID" value="XM_019177583.1"/>
</dbReference>
<feature type="coiled-coil region" evidence="4">
    <location>
        <begin position="579"/>
        <end position="663"/>
    </location>
</feature>
<dbReference type="SUPFAM" id="SSF116907">
    <property type="entry name" value="Hook domain"/>
    <property type="match status" value="1"/>
</dbReference>
<protein>
    <recommendedName>
        <fullName evidence="10">Protein-nucleus import-related protein</fullName>
    </recommendedName>
</protein>
<dbReference type="GO" id="GO:0008017">
    <property type="term" value="F:microtubule binding"/>
    <property type="evidence" value="ECO:0007669"/>
    <property type="project" value="InterPro"/>
</dbReference>
<evidence type="ECO:0000259" key="7">
    <source>
        <dbReference type="Pfam" id="PF19047"/>
    </source>
</evidence>
<evidence type="ECO:0000256" key="5">
    <source>
        <dbReference type="SAM" id="MobiDB-lite"/>
    </source>
</evidence>
<dbReference type="GO" id="GO:0005737">
    <property type="term" value="C:cytoplasm"/>
    <property type="evidence" value="ECO:0007669"/>
    <property type="project" value="UniProtKB-SubCell"/>
</dbReference>
<dbReference type="AlphaFoldDB" id="A0A1E3IVT4"/>
<dbReference type="Proteomes" id="UP000094819">
    <property type="component" value="Unassembled WGS sequence"/>
</dbReference>
<dbReference type="PANTHER" id="PTHR18947:SF28">
    <property type="entry name" value="GIRDIN, ISOFORM A"/>
    <property type="match status" value="1"/>
</dbReference>